<dbReference type="AlphaFoldDB" id="A0A1Y1WBX8"/>
<evidence type="ECO:0000256" key="7">
    <source>
        <dbReference type="ARBA" id="ARBA00022968"/>
    </source>
</evidence>
<dbReference type="EMBL" id="MCFG01000738">
    <property type="protein sequence ID" value="ORX50251.1"/>
    <property type="molecule type" value="Genomic_DNA"/>
</dbReference>
<evidence type="ECO:0000313" key="15">
    <source>
        <dbReference type="EMBL" id="ORX71033.1"/>
    </source>
</evidence>
<evidence type="ECO:0000256" key="9">
    <source>
        <dbReference type="ARBA" id="ARBA00023136"/>
    </source>
</evidence>
<sequence length="339" mass="39805">MENDENTKPVKKINFKTKKSFKLYHRGSNYRDGDDPEGKECPVPWEWVDNKEDSDIIVLNVLDNLSEINSIERFNYDKNRQKLLLMSMESTSNYDVMITKKKYFDYAIDYRLDADVPIPYTYDFFNFSKPALPLKEKGKDGRGIAAVFISNCSARNSRLEFLKELMKYAKIDSYGMCLNNKDIYEEDQGDSAWNSKMNTIRKYKFTLAFENSDDRDYVTEKFFQPLEAGSVPVFYGTANIADFAPEHSYIDANDFENAKELAEFLNHLDKDDKEYESYLEWKKKNKLGDNLEHLIEIRKLNSICQLLQSIKGLWKNPYLTKWNRNDVSKNERACILCEN</sequence>
<keyword evidence="4 12" id="KW-0328">Glycosyltransferase</keyword>
<dbReference type="EC" id="2.4.1.-" evidence="12"/>
<dbReference type="InterPro" id="IPR038577">
    <property type="entry name" value="GT10-like_C_sf"/>
</dbReference>
<evidence type="ECO:0000259" key="13">
    <source>
        <dbReference type="Pfam" id="PF00852"/>
    </source>
</evidence>
<evidence type="ECO:0000313" key="14">
    <source>
        <dbReference type="EMBL" id="ORX50251.1"/>
    </source>
</evidence>
<dbReference type="InterPro" id="IPR001503">
    <property type="entry name" value="Glyco_trans_10"/>
</dbReference>
<reference evidence="15 16" key="2">
    <citation type="submission" date="2016-08" db="EMBL/GenBank/DDBJ databases">
        <title>Pervasive Adenine N6-methylation of Active Genes in Fungi.</title>
        <authorList>
            <consortium name="DOE Joint Genome Institute"/>
            <person name="Mondo S.J."/>
            <person name="Dannebaum R.O."/>
            <person name="Kuo R.C."/>
            <person name="Labutti K."/>
            <person name="Haridas S."/>
            <person name="Kuo A."/>
            <person name="Salamov A."/>
            <person name="Ahrendt S.R."/>
            <person name="Lipzen A."/>
            <person name="Sullivan W."/>
            <person name="Andreopoulos W.B."/>
            <person name="Clum A."/>
            <person name="Lindquist E."/>
            <person name="Daum C."/>
            <person name="Ramamoorthy G.K."/>
            <person name="Gryganskyi A."/>
            <person name="Culley D."/>
            <person name="Magnuson J.K."/>
            <person name="James T.Y."/>
            <person name="O'Malley M.A."/>
            <person name="Stajich J.E."/>
            <person name="Spatafora J.W."/>
            <person name="Visel A."/>
            <person name="Grigoriev I.V."/>
        </authorList>
    </citation>
    <scope>NUCLEOTIDE SEQUENCE [LARGE SCALE GENOMIC DNA]</scope>
    <source>
        <strain evidence="15 16">S4</strain>
    </source>
</reference>
<organism evidence="15 16">
    <name type="scientific">Anaeromyces robustus</name>
    <dbReference type="NCBI Taxonomy" id="1754192"/>
    <lineage>
        <taxon>Eukaryota</taxon>
        <taxon>Fungi</taxon>
        <taxon>Fungi incertae sedis</taxon>
        <taxon>Chytridiomycota</taxon>
        <taxon>Chytridiomycota incertae sedis</taxon>
        <taxon>Neocallimastigomycetes</taxon>
        <taxon>Neocallimastigales</taxon>
        <taxon>Neocallimastigaceae</taxon>
        <taxon>Anaeromyces</taxon>
    </lineage>
</organism>
<evidence type="ECO:0000313" key="16">
    <source>
        <dbReference type="Proteomes" id="UP000193944"/>
    </source>
</evidence>
<keyword evidence="7" id="KW-0735">Signal-anchor</keyword>
<evidence type="ECO:0000256" key="12">
    <source>
        <dbReference type="RuleBase" id="RU003832"/>
    </source>
</evidence>
<dbReference type="GO" id="GO:0032580">
    <property type="term" value="C:Golgi cisterna membrane"/>
    <property type="evidence" value="ECO:0007669"/>
    <property type="project" value="UniProtKB-SubCell"/>
</dbReference>
<evidence type="ECO:0000256" key="1">
    <source>
        <dbReference type="ARBA" id="ARBA00004606"/>
    </source>
</evidence>
<keyword evidence="6 12" id="KW-0812">Transmembrane</keyword>
<dbReference type="GO" id="GO:0008417">
    <property type="term" value="F:fucosyltransferase activity"/>
    <property type="evidence" value="ECO:0007669"/>
    <property type="project" value="InterPro"/>
</dbReference>
<dbReference type="Pfam" id="PF00852">
    <property type="entry name" value="Glyco_transf_10"/>
    <property type="match status" value="1"/>
</dbReference>
<dbReference type="PANTHER" id="PTHR11929:SF194">
    <property type="entry name" value="ALPHA-(1,3)-FUCOSYLTRANSFERASE 10"/>
    <property type="match status" value="1"/>
</dbReference>
<evidence type="ECO:0000256" key="6">
    <source>
        <dbReference type="ARBA" id="ARBA00022692"/>
    </source>
</evidence>
<dbReference type="SUPFAM" id="SSF53756">
    <property type="entry name" value="UDP-Glycosyltransferase/glycogen phosphorylase"/>
    <property type="match status" value="1"/>
</dbReference>
<evidence type="ECO:0000256" key="2">
    <source>
        <dbReference type="ARBA" id="ARBA00004922"/>
    </source>
</evidence>
<keyword evidence="8" id="KW-1133">Transmembrane helix</keyword>
<comment type="subcellular location">
    <subcellularLocation>
        <location evidence="11">Endomembrane system</location>
        <topology evidence="11">Single-pass membrane protein</topology>
    </subcellularLocation>
    <subcellularLocation>
        <location evidence="12">Golgi apparatus</location>
        <location evidence="12">Golgi stack membrane</location>
        <topology evidence="12">Single-pass type II membrane protein</topology>
    </subcellularLocation>
    <subcellularLocation>
        <location evidence="1">Membrane</location>
        <topology evidence="1">Single-pass type II membrane protein</topology>
    </subcellularLocation>
</comment>
<comment type="caution">
    <text evidence="15">The sequence shown here is derived from an EMBL/GenBank/DDBJ whole genome shotgun (WGS) entry which is preliminary data.</text>
</comment>
<dbReference type="OrthoDB" id="2158569at2759"/>
<dbReference type="Proteomes" id="UP000193944">
    <property type="component" value="Unassembled WGS sequence"/>
</dbReference>
<evidence type="ECO:0000256" key="3">
    <source>
        <dbReference type="ARBA" id="ARBA00008919"/>
    </source>
</evidence>
<evidence type="ECO:0000256" key="11">
    <source>
        <dbReference type="ARBA" id="ARBA00037847"/>
    </source>
</evidence>
<dbReference type="PANTHER" id="PTHR11929">
    <property type="entry name" value="ALPHA- 1,3 -FUCOSYLTRANSFERASE"/>
    <property type="match status" value="1"/>
</dbReference>
<reference evidence="15 16" key="1">
    <citation type="submission" date="2016-08" db="EMBL/GenBank/DDBJ databases">
        <title>A Parts List for Fungal Cellulosomes Revealed by Comparative Genomics.</title>
        <authorList>
            <consortium name="DOE Joint Genome Institute"/>
            <person name="Haitjema C.H."/>
            <person name="Gilmore S.P."/>
            <person name="Henske J.K."/>
            <person name="Solomon K.V."/>
            <person name="De Groot R."/>
            <person name="Kuo A."/>
            <person name="Mondo S.J."/>
            <person name="Salamov A.A."/>
            <person name="Labutti K."/>
            <person name="Zhao Z."/>
            <person name="Chiniquy J."/>
            <person name="Barry K."/>
            <person name="Brewer H.M."/>
            <person name="Purvine S.O."/>
            <person name="Wright A.T."/>
            <person name="Boxma B."/>
            <person name="Van Alen T."/>
            <person name="Hackstein J.H."/>
            <person name="Baker S.E."/>
            <person name="Grigoriev I.V."/>
            <person name="O'Malley M.A."/>
        </authorList>
    </citation>
    <scope>NUCLEOTIDE SEQUENCE [LARGE SCALE GENOMIC DNA]</scope>
    <source>
        <strain evidence="15 16">S4</strain>
    </source>
</reference>
<evidence type="ECO:0000256" key="8">
    <source>
        <dbReference type="ARBA" id="ARBA00022989"/>
    </source>
</evidence>
<dbReference type="EMBL" id="MCFG01000406">
    <property type="protein sequence ID" value="ORX71033.1"/>
    <property type="molecule type" value="Genomic_DNA"/>
</dbReference>
<keyword evidence="10" id="KW-0325">Glycoprotein</keyword>
<keyword evidence="12" id="KW-0333">Golgi apparatus</keyword>
<keyword evidence="5 12" id="KW-0808">Transferase</keyword>
<evidence type="ECO:0000256" key="5">
    <source>
        <dbReference type="ARBA" id="ARBA00022679"/>
    </source>
</evidence>
<dbReference type="FunFam" id="3.40.50.11660:FF:000002">
    <property type="entry name" value="Alpha-(1,3)-fucosyltransferase"/>
    <property type="match status" value="1"/>
</dbReference>
<dbReference type="Gene3D" id="3.40.50.11660">
    <property type="entry name" value="Glycosyl transferase family 10, C-terminal domain"/>
    <property type="match status" value="1"/>
</dbReference>
<gene>
    <name evidence="15" type="ORF">BCR32DRAFT_250148</name>
    <name evidence="14" type="ORF">BCR32DRAFT_251836</name>
</gene>
<accession>A0A1Y1WBX8</accession>
<dbReference type="UniPathway" id="UPA00378"/>
<name>A0A1Y1WBX8_9FUNG</name>
<evidence type="ECO:0000256" key="4">
    <source>
        <dbReference type="ARBA" id="ARBA00022676"/>
    </source>
</evidence>
<comment type="similarity">
    <text evidence="3 12">Belongs to the glycosyltransferase 10 family.</text>
</comment>
<evidence type="ECO:0000256" key="10">
    <source>
        <dbReference type="ARBA" id="ARBA00023180"/>
    </source>
</evidence>
<proteinExistence type="inferred from homology"/>
<keyword evidence="16" id="KW-1185">Reference proteome</keyword>
<feature type="domain" description="Fucosyltransferase C-terminal" evidence="13">
    <location>
        <begin position="144"/>
        <end position="311"/>
    </location>
</feature>
<dbReference type="STRING" id="1754192.A0A1Y1WBX8"/>
<comment type="pathway">
    <text evidence="2">Protein modification; protein glycosylation.</text>
</comment>
<protein>
    <recommendedName>
        <fullName evidence="12">Fucosyltransferase</fullName>
        <ecNumber evidence="12">2.4.1.-</ecNumber>
    </recommendedName>
</protein>
<dbReference type="InterPro" id="IPR055270">
    <property type="entry name" value="Glyco_tran_10_C"/>
</dbReference>
<keyword evidence="9" id="KW-0472">Membrane</keyword>